<name>A0A0E9U2R6_ANGAN</name>
<accession>A0A0E9U2R6</accession>
<protein>
    <submittedName>
        <fullName evidence="1">Uncharacterized protein</fullName>
    </submittedName>
</protein>
<reference evidence="1" key="2">
    <citation type="journal article" date="2015" name="Fish Shellfish Immunol.">
        <title>Early steps in the European eel (Anguilla anguilla)-Vibrio vulnificus interaction in the gills: Role of the RtxA13 toxin.</title>
        <authorList>
            <person name="Callol A."/>
            <person name="Pajuelo D."/>
            <person name="Ebbesson L."/>
            <person name="Teles M."/>
            <person name="MacKenzie S."/>
            <person name="Amaro C."/>
        </authorList>
    </citation>
    <scope>NUCLEOTIDE SEQUENCE</scope>
</reference>
<proteinExistence type="predicted"/>
<dbReference type="EMBL" id="GBXM01048363">
    <property type="protein sequence ID" value="JAH60214.1"/>
    <property type="molecule type" value="Transcribed_RNA"/>
</dbReference>
<sequence>MNESHKHILFQGSPLSIKELIRN</sequence>
<organism evidence="1">
    <name type="scientific">Anguilla anguilla</name>
    <name type="common">European freshwater eel</name>
    <name type="synonym">Muraena anguilla</name>
    <dbReference type="NCBI Taxonomy" id="7936"/>
    <lineage>
        <taxon>Eukaryota</taxon>
        <taxon>Metazoa</taxon>
        <taxon>Chordata</taxon>
        <taxon>Craniata</taxon>
        <taxon>Vertebrata</taxon>
        <taxon>Euteleostomi</taxon>
        <taxon>Actinopterygii</taxon>
        <taxon>Neopterygii</taxon>
        <taxon>Teleostei</taxon>
        <taxon>Anguilliformes</taxon>
        <taxon>Anguillidae</taxon>
        <taxon>Anguilla</taxon>
    </lineage>
</organism>
<reference evidence="1" key="1">
    <citation type="submission" date="2014-11" db="EMBL/GenBank/DDBJ databases">
        <authorList>
            <person name="Amaro Gonzalez C."/>
        </authorList>
    </citation>
    <scope>NUCLEOTIDE SEQUENCE</scope>
</reference>
<dbReference type="AlphaFoldDB" id="A0A0E9U2R6"/>
<evidence type="ECO:0000313" key="1">
    <source>
        <dbReference type="EMBL" id="JAH60214.1"/>
    </source>
</evidence>